<dbReference type="Pfam" id="PF01485">
    <property type="entry name" value="IBR"/>
    <property type="match status" value="1"/>
</dbReference>
<feature type="domain" description="RWD" evidence="15">
    <location>
        <begin position="179"/>
        <end position="315"/>
    </location>
</feature>
<dbReference type="EMBL" id="CACSLK010027752">
    <property type="protein sequence ID" value="CAA0828656.1"/>
    <property type="molecule type" value="Genomic_DNA"/>
</dbReference>
<dbReference type="SUPFAM" id="SSF54495">
    <property type="entry name" value="UBC-like"/>
    <property type="match status" value="1"/>
</dbReference>
<evidence type="ECO:0000256" key="1">
    <source>
        <dbReference type="ARBA" id="ARBA00001798"/>
    </source>
</evidence>
<dbReference type="InterPro" id="IPR006575">
    <property type="entry name" value="RWD_dom"/>
</dbReference>
<dbReference type="SMART" id="SM00647">
    <property type="entry name" value="IBR"/>
    <property type="match status" value="1"/>
</dbReference>
<dbReference type="SMART" id="SM00184">
    <property type="entry name" value="RING"/>
    <property type="match status" value="2"/>
</dbReference>
<organism evidence="17 18">
    <name type="scientific">Striga hermonthica</name>
    <name type="common">Purple witchweed</name>
    <name type="synonym">Buchnera hermonthica</name>
    <dbReference type="NCBI Taxonomy" id="68872"/>
    <lineage>
        <taxon>Eukaryota</taxon>
        <taxon>Viridiplantae</taxon>
        <taxon>Streptophyta</taxon>
        <taxon>Embryophyta</taxon>
        <taxon>Tracheophyta</taxon>
        <taxon>Spermatophyta</taxon>
        <taxon>Magnoliopsida</taxon>
        <taxon>eudicotyledons</taxon>
        <taxon>Gunneridae</taxon>
        <taxon>Pentapetalae</taxon>
        <taxon>asterids</taxon>
        <taxon>lamiids</taxon>
        <taxon>Lamiales</taxon>
        <taxon>Orobanchaceae</taxon>
        <taxon>Buchnereae</taxon>
        <taxon>Striga</taxon>
    </lineage>
</organism>
<dbReference type="Proteomes" id="UP001153555">
    <property type="component" value="Unassembled WGS sequence"/>
</dbReference>
<gene>
    <name evidence="17" type="ORF">SHERM_24351</name>
</gene>
<feature type="region of interest" description="Disordered" evidence="13">
    <location>
        <begin position="1"/>
        <end position="148"/>
    </location>
</feature>
<name>A0A9N7NH43_STRHE</name>
<evidence type="ECO:0000313" key="18">
    <source>
        <dbReference type="Proteomes" id="UP001153555"/>
    </source>
</evidence>
<feature type="domain" description="RING-type" evidence="16">
    <location>
        <begin position="332"/>
        <end position="567"/>
    </location>
</feature>
<comment type="function">
    <text evidence="3">Might act as an E3 ubiquitin-protein ligase, or as part of E3 complex, which accepts ubiquitin from specific E2 ubiquitin-conjugating enzymes and then transfers it to substrates.</text>
</comment>
<comment type="cofactor">
    <cofactor evidence="2">
        <name>Zn(2+)</name>
        <dbReference type="ChEBI" id="CHEBI:29105"/>
    </cofactor>
</comment>
<keyword evidence="8" id="KW-0677">Repeat</keyword>
<accession>A0A9N7NH43</accession>
<comment type="similarity">
    <text evidence="4">Belongs to the RBR family. Ariadne subfamily.</text>
</comment>
<evidence type="ECO:0000256" key="3">
    <source>
        <dbReference type="ARBA" id="ARBA00003976"/>
    </source>
</evidence>
<keyword evidence="7" id="KW-0479">Metal-binding</keyword>
<dbReference type="PROSITE" id="PS50089">
    <property type="entry name" value="ZF_RING_2"/>
    <property type="match status" value="1"/>
</dbReference>
<evidence type="ECO:0000256" key="4">
    <source>
        <dbReference type="ARBA" id="ARBA00005884"/>
    </source>
</evidence>
<dbReference type="PROSITE" id="PS50908">
    <property type="entry name" value="RWD"/>
    <property type="match status" value="1"/>
</dbReference>
<dbReference type="InterPro" id="IPR017907">
    <property type="entry name" value="Znf_RING_CS"/>
</dbReference>
<dbReference type="SUPFAM" id="SSF57850">
    <property type="entry name" value="RING/U-box"/>
    <property type="match status" value="3"/>
</dbReference>
<dbReference type="Gene3D" id="3.10.110.10">
    <property type="entry name" value="Ubiquitin Conjugating Enzyme"/>
    <property type="match status" value="1"/>
</dbReference>
<keyword evidence="10" id="KW-0833">Ubl conjugation pathway</keyword>
<evidence type="ECO:0000256" key="13">
    <source>
        <dbReference type="SAM" id="MobiDB-lite"/>
    </source>
</evidence>
<evidence type="ECO:0000259" key="15">
    <source>
        <dbReference type="PROSITE" id="PS50908"/>
    </source>
</evidence>
<evidence type="ECO:0000256" key="10">
    <source>
        <dbReference type="ARBA" id="ARBA00022786"/>
    </source>
</evidence>
<dbReference type="InterPro" id="IPR002867">
    <property type="entry name" value="IBR_dom"/>
</dbReference>
<dbReference type="PROSITE" id="PS51873">
    <property type="entry name" value="TRIAD"/>
    <property type="match status" value="1"/>
</dbReference>
<protein>
    <recommendedName>
        <fullName evidence="5">RBR-type E3 ubiquitin transferase</fullName>
        <ecNumber evidence="5">2.3.2.31</ecNumber>
    </recommendedName>
</protein>
<dbReference type="GO" id="GO:0008270">
    <property type="term" value="F:zinc ion binding"/>
    <property type="evidence" value="ECO:0007669"/>
    <property type="project" value="UniProtKB-KW"/>
</dbReference>
<evidence type="ECO:0000256" key="9">
    <source>
        <dbReference type="ARBA" id="ARBA00022771"/>
    </source>
</evidence>
<dbReference type="EC" id="2.3.2.31" evidence="5"/>
<dbReference type="InterPro" id="IPR044066">
    <property type="entry name" value="TRIAD_supradom"/>
</dbReference>
<dbReference type="PROSITE" id="PS00518">
    <property type="entry name" value="ZF_RING_1"/>
    <property type="match status" value="1"/>
</dbReference>
<keyword evidence="6" id="KW-0808">Transferase</keyword>
<evidence type="ECO:0000256" key="2">
    <source>
        <dbReference type="ARBA" id="ARBA00001947"/>
    </source>
</evidence>
<evidence type="ECO:0000259" key="16">
    <source>
        <dbReference type="PROSITE" id="PS51873"/>
    </source>
</evidence>
<dbReference type="AlphaFoldDB" id="A0A9N7NH43"/>
<keyword evidence="11" id="KW-0862">Zinc</keyword>
<proteinExistence type="inferred from homology"/>
<dbReference type="Pfam" id="PF05773">
    <property type="entry name" value="RWD"/>
    <property type="match status" value="1"/>
</dbReference>
<dbReference type="Pfam" id="PF13639">
    <property type="entry name" value="zf-RING_2"/>
    <property type="match status" value="1"/>
</dbReference>
<dbReference type="CDD" id="cd20341">
    <property type="entry name" value="BRcat_RBR_RNF14"/>
    <property type="match status" value="1"/>
</dbReference>
<dbReference type="InterPro" id="IPR001841">
    <property type="entry name" value="Znf_RING"/>
</dbReference>
<evidence type="ECO:0000313" key="17">
    <source>
        <dbReference type="EMBL" id="CAA0828656.1"/>
    </source>
</evidence>
<sequence length="577" mass="65097">MSSSGRGGRQRRNRNTASHHPTASPNDDHLGQPILDRHNTPSTPEPSSSSNQNNRGRGAQFRRNSRWAPRNRVGESQNSEAKVGGDEAECCSSSSQIYSDAGEVKVEESGSGSGSDVGANNGETEGYRAGCERGQETTEELDSSNEDETLKRLKELRLSVEEPESEEELLAINQQLQEDELLAMESIYGEKLYILENQGGLKRFQVHIHVEVPQGLGITTTFNNSSFVEKGREDATTDFSYSFRVEYLPPILLTCLLPKSYPSKCAPQFTIYVQWLEHTNISPLCSELDSIWAQNAGQEKIRAISGSASPDIDIPTLKSYNDEKLYEIFCRNIQECCICLSEFAGSEFIKLPCEHFFCEKCLKSFTSINVMDGTVFKIKCPESKCDGMIPPGLIKRLLGEKEFERWESMLLEKTLESMKDVVYCPRCDTACLEDKDHLAQCSKCYYSFCSLCMDKRHVGVQCMTPESKLKVLAERQKSTSSMRSDQRRREQAMIDDLLSLKEIFATTKQCPNCNLAIVRTEGCNRMWRQWVHRWQDFILSSFILALVVDNTMTRLEKTITYSVDRAKAITATCAGRE</sequence>
<dbReference type="InterPro" id="IPR016135">
    <property type="entry name" value="UBQ-conjugating_enzyme/RWD"/>
</dbReference>
<reference evidence="17" key="1">
    <citation type="submission" date="2019-12" db="EMBL/GenBank/DDBJ databases">
        <authorList>
            <person name="Scholes J."/>
        </authorList>
    </citation>
    <scope>NUCLEOTIDE SEQUENCE</scope>
</reference>
<evidence type="ECO:0000259" key="14">
    <source>
        <dbReference type="PROSITE" id="PS50089"/>
    </source>
</evidence>
<evidence type="ECO:0000256" key="12">
    <source>
        <dbReference type="PROSITE-ProRule" id="PRU00175"/>
    </source>
</evidence>
<evidence type="ECO:0000256" key="8">
    <source>
        <dbReference type="ARBA" id="ARBA00022737"/>
    </source>
</evidence>
<dbReference type="FunFam" id="3.30.40.10:FF:000358">
    <property type="entry name" value="RBR-type E3 ubiquitin transferase"/>
    <property type="match status" value="1"/>
</dbReference>
<evidence type="ECO:0000256" key="11">
    <source>
        <dbReference type="ARBA" id="ARBA00022833"/>
    </source>
</evidence>
<comment type="catalytic activity">
    <reaction evidence="1">
        <text>[E2 ubiquitin-conjugating enzyme]-S-ubiquitinyl-L-cysteine + [acceptor protein]-L-lysine = [E2 ubiquitin-conjugating enzyme]-L-cysteine + [acceptor protein]-N(6)-ubiquitinyl-L-lysine.</text>
        <dbReference type="EC" id="2.3.2.31"/>
    </reaction>
</comment>
<evidence type="ECO:0000256" key="5">
    <source>
        <dbReference type="ARBA" id="ARBA00012251"/>
    </source>
</evidence>
<feature type="compositionally biased region" description="Basic and acidic residues" evidence="13">
    <location>
        <begin position="26"/>
        <end position="39"/>
    </location>
</feature>
<evidence type="ECO:0000256" key="6">
    <source>
        <dbReference type="ARBA" id="ARBA00022679"/>
    </source>
</evidence>
<dbReference type="CDD" id="cd23134">
    <property type="entry name" value="RING-HC_ITT1-like"/>
    <property type="match status" value="1"/>
</dbReference>
<dbReference type="SMART" id="SM00591">
    <property type="entry name" value="RWD"/>
    <property type="match status" value="1"/>
</dbReference>
<feature type="compositionally biased region" description="Low complexity" evidence="13">
    <location>
        <begin position="40"/>
        <end position="54"/>
    </location>
</feature>
<dbReference type="GO" id="GO:0061630">
    <property type="term" value="F:ubiquitin protein ligase activity"/>
    <property type="evidence" value="ECO:0007669"/>
    <property type="project" value="UniProtKB-EC"/>
</dbReference>
<dbReference type="GO" id="GO:0016567">
    <property type="term" value="P:protein ubiquitination"/>
    <property type="evidence" value="ECO:0007669"/>
    <property type="project" value="InterPro"/>
</dbReference>
<keyword evidence="18" id="KW-1185">Reference proteome</keyword>
<feature type="compositionally biased region" description="Acidic residues" evidence="13">
    <location>
        <begin position="137"/>
        <end position="147"/>
    </location>
</feature>
<dbReference type="OrthoDB" id="1431934at2759"/>
<evidence type="ECO:0000256" key="7">
    <source>
        <dbReference type="ARBA" id="ARBA00022723"/>
    </source>
</evidence>
<dbReference type="PANTHER" id="PTHR11685">
    <property type="entry name" value="RBR FAMILY RING FINGER AND IBR DOMAIN-CONTAINING"/>
    <property type="match status" value="1"/>
</dbReference>
<keyword evidence="9 12" id="KW-0863">Zinc-finger</keyword>
<comment type="caution">
    <text evidence="17">The sequence shown here is derived from an EMBL/GenBank/DDBJ whole genome shotgun (WGS) entry which is preliminary data.</text>
</comment>
<dbReference type="InterPro" id="IPR013083">
    <property type="entry name" value="Znf_RING/FYVE/PHD"/>
</dbReference>
<dbReference type="Gene3D" id="3.30.40.10">
    <property type="entry name" value="Zinc/RING finger domain, C3HC4 (zinc finger)"/>
    <property type="match status" value="1"/>
</dbReference>
<feature type="domain" description="RING-type" evidence="14">
    <location>
        <begin position="336"/>
        <end position="384"/>
    </location>
</feature>
<dbReference type="CDD" id="cd23820">
    <property type="entry name" value="RWD_RNF14"/>
    <property type="match status" value="1"/>
</dbReference>
<feature type="compositionally biased region" description="Polar residues" evidence="13">
    <location>
        <begin position="16"/>
        <end position="25"/>
    </location>
</feature>
<dbReference type="InterPro" id="IPR031127">
    <property type="entry name" value="E3_UB_ligase_RBR"/>
</dbReference>